<sequence>MHDADDVARLLAAAGARLAADGFRNWIPPYPIERVRRDAAERELWLVREDDVPVATYTLATSPPRPYDPSPWPDPALPAVYLNRLAVDPARQGAGLGAWCLSAIDERAAALGARAVRCDVLCENGALRRFYERRGYVAHGERAHSGWTFTCYERRLR</sequence>
<dbReference type="PANTHER" id="PTHR43877">
    <property type="entry name" value="AMINOALKYLPHOSPHONATE N-ACETYLTRANSFERASE-RELATED-RELATED"/>
    <property type="match status" value="1"/>
</dbReference>
<dbReference type="InterPro" id="IPR000182">
    <property type="entry name" value="GNAT_dom"/>
</dbReference>
<dbReference type="eggNOG" id="COG0456">
    <property type="taxonomic scope" value="Bacteria"/>
</dbReference>
<feature type="domain" description="N-acetyltransferase" evidence="3">
    <location>
        <begin position="1"/>
        <end position="157"/>
    </location>
</feature>
<dbReference type="Gene3D" id="3.40.630.30">
    <property type="match status" value="1"/>
</dbReference>
<keyword evidence="2" id="KW-0012">Acyltransferase</keyword>
<dbReference type="EMBL" id="CP007128">
    <property type="protein sequence ID" value="AHG88780.1"/>
    <property type="molecule type" value="Genomic_DNA"/>
</dbReference>
<accession>W0REN0</accession>
<evidence type="ECO:0000256" key="1">
    <source>
        <dbReference type="ARBA" id="ARBA00022679"/>
    </source>
</evidence>
<dbReference type="AlphaFoldDB" id="W0REN0"/>
<name>W0REN0_9BACT</name>
<organism evidence="4 5">
    <name type="scientific">Gemmatirosa kalamazoonensis</name>
    <dbReference type="NCBI Taxonomy" id="861299"/>
    <lineage>
        <taxon>Bacteria</taxon>
        <taxon>Pseudomonadati</taxon>
        <taxon>Gemmatimonadota</taxon>
        <taxon>Gemmatimonadia</taxon>
        <taxon>Gemmatimonadales</taxon>
        <taxon>Gemmatimonadaceae</taxon>
        <taxon>Gemmatirosa</taxon>
    </lineage>
</organism>
<keyword evidence="5" id="KW-1185">Reference proteome</keyword>
<dbReference type="CDD" id="cd04301">
    <property type="entry name" value="NAT_SF"/>
    <property type="match status" value="1"/>
</dbReference>
<dbReference type="InterPro" id="IPR050832">
    <property type="entry name" value="Bact_Acetyltransf"/>
</dbReference>
<dbReference type="STRING" id="861299.J421_1243"/>
<evidence type="ECO:0000256" key="2">
    <source>
        <dbReference type="ARBA" id="ARBA00023315"/>
    </source>
</evidence>
<dbReference type="KEGG" id="gba:J421_1243"/>
<dbReference type="RefSeq" id="WP_148306180.1">
    <property type="nucleotide sequence ID" value="NZ_CP007128.1"/>
</dbReference>
<dbReference type="HOGENOM" id="CLU_013985_13_2_0"/>
<evidence type="ECO:0000259" key="3">
    <source>
        <dbReference type="PROSITE" id="PS51186"/>
    </source>
</evidence>
<dbReference type="OrthoDB" id="9796381at2"/>
<reference evidence="4 5" key="1">
    <citation type="journal article" date="2014" name="Genome Announc.">
        <title>Genome Sequence and Methylome of Soil Bacterium Gemmatirosa kalamazoonensis KBS708T, a Member of the Rarely Cultivated Gemmatimonadetes Phylum.</title>
        <authorList>
            <person name="Debruyn J.M."/>
            <person name="Radosevich M."/>
            <person name="Wommack K.E."/>
            <person name="Polson S.W."/>
            <person name="Hauser L.J."/>
            <person name="Fawaz M.N."/>
            <person name="Korlach J."/>
            <person name="Tsai Y.C."/>
        </authorList>
    </citation>
    <scope>NUCLEOTIDE SEQUENCE [LARGE SCALE GENOMIC DNA]</scope>
    <source>
        <strain evidence="4 5">KBS708</strain>
    </source>
</reference>
<gene>
    <name evidence="4" type="ORF">J421_1243</name>
</gene>
<protein>
    <submittedName>
        <fullName evidence="4">GCN5-related N-acetyltransferase</fullName>
    </submittedName>
</protein>
<evidence type="ECO:0000313" key="4">
    <source>
        <dbReference type="EMBL" id="AHG88780.1"/>
    </source>
</evidence>
<dbReference type="InterPro" id="IPR016181">
    <property type="entry name" value="Acyl_CoA_acyltransferase"/>
</dbReference>
<dbReference type="PANTHER" id="PTHR43877:SF1">
    <property type="entry name" value="ACETYLTRANSFERASE"/>
    <property type="match status" value="1"/>
</dbReference>
<dbReference type="SUPFAM" id="SSF55729">
    <property type="entry name" value="Acyl-CoA N-acyltransferases (Nat)"/>
    <property type="match status" value="1"/>
</dbReference>
<dbReference type="GO" id="GO:0016747">
    <property type="term" value="F:acyltransferase activity, transferring groups other than amino-acyl groups"/>
    <property type="evidence" value="ECO:0007669"/>
    <property type="project" value="InterPro"/>
</dbReference>
<keyword evidence="1 4" id="KW-0808">Transferase</keyword>
<dbReference type="Proteomes" id="UP000019151">
    <property type="component" value="Chromosome"/>
</dbReference>
<dbReference type="PROSITE" id="PS51186">
    <property type="entry name" value="GNAT"/>
    <property type="match status" value="1"/>
</dbReference>
<evidence type="ECO:0000313" key="5">
    <source>
        <dbReference type="Proteomes" id="UP000019151"/>
    </source>
</evidence>
<dbReference type="InParanoid" id="W0REN0"/>
<proteinExistence type="predicted"/>
<dbReference type="Pfam" id="PF00583">
    <property type="entry name" value="Acetyltransf_1"/>
    <property type="match status" value="1"/>
</dbReference>